<dbReference type="EMBL" id="JAHQCS010000142">
    <property type="protein sequence ID" value="MBU9713512.1"/>
    <property type="molecule type" value="Genomic_DNA"/>
</dbReference>
<organism evidence="1 2">
    <name type="scientific">Evansella tamaricis</name>
    <dbReference type="NCBI Taxonomy" id="2069301"/>
    <lineage>
        <taxon>Bacteria</taxon>
        <taxon>Bacillati</taxon>
        <taxon>Bacillota</taxon>
        <taxon>Bacilli</taxon>
        <taxon>Bacillales</taxon>
        <taxon>Bacillaceae</taxon>
        <taxon>Evansella</taxon>
    </lineage>
</organism>
<evidence type="ECO:0000313" key="1">
    <source>
        <dbReference type="EMBL" id="MBU9713512.1"/>
    </source>
</evidence>
<comment type="caution">
    <text evidence="1">The sequence shown here is derived from an EMBL/GenBank/DDBJ whole genome shotgun (WGS) entry which is preliminary data.</text>
</comment>
<accession>A0ABS6JL00</accession>
<name>A0ABS6JL00_9BACI</name>
<dbReference type="Proteomes" id="UP000784880">
    <property type="component" value="Unassembled WGS sequence"/>
</dbReference>
<proteinExistence type="predicted"/>
<keyword evidence="2" id="KW-1185">Reference proteome</keyword>
<evidence type="ECO:0000313" key="2">
    <source>
        <dbReference type="Proteomes" id="UP000784880"/>
    </source>
</evidence>
<gene>
    <name evidence="1" type="ORF">KS419_17425</name>
</gene>
<reference evidence="1 2" key="1">
    <citation type="submission" date="2021-06" db="EMBL/GenBank/DDBJ databases">
        <title>Bacillus sp. RD4P76, an endophyte from a halophyte.</title>
        <authorList>
            <person name="Sun J.-Q."/>
        </authorList>
    </citation>
    <scope>NUCLEOTIDE SEQUENCE [LARGE SCALE GENOMIC DNA]</scope>
    <source>
        <strain evidence="1 2">CGMCC 1.15917</strain>
    </source>
</reference>
<protein>
    <submittedName>
        <fullName evidence="1">Uncharacterized protein</fullName>
    </submittedName>
</protein>
<sequence>MDGSEPDPSNNSESTFHYTESILINEKNVFPIK</sequence>